<dbReference type="RefSeq" id="XP_013786197.2">
    <property type="nucleotide sequence ID" value="XM_013930743.2"/>
</dbReference>
<gene>
    <name evidence="2" type="primary">LOC106470204</name>
</gene>
<name>A0ABM1BPJ8_LIMPO</name>
<dbReference type="GeneID" id="106470204"/>
<evidence type="ECO:0000313" key="2">
    <source>
        <dbReference type="RefSeq" id="XP_013786197.2"/>
    </source>
</evidence>
<dbReference type="InterPro" id="IPR032072">
    <property type="entry name" value="DUF4807"/>
</dbReference>
<dbReference type="Proteomes" id="UP000694941">
    <property type="component" value="Unplaced"/>
</dbReference>
<reference evidence="2" key="1">
    <citation type="submission" date="2025-08" db="UniProtKB">
        <authorList>
            <consortium name="RefSeq"/>
        </authorList>
    </citation>
    <scope>IDENTIFICATION</scope>
    <source>
        <tissue evidence="2">Muscle</tissue>
    </source>
</reference>
<accession>A0ABM1BPJ8</accession>
<organism evidence="1 2">
    <name type="scientific">Limulus polyphemus</name>
    <name type="common">Atlantic horseshoe crab</name>
    <dbReference type="NCBI Taxonomy" id="6850"/>
    <lineage>
        <taxon>Eukaryota</taxon>
        <taxon>Metazoa</taxon>
        <taxon>Ecdysozoa</taxon>
        <taxon>Arthropoda</taxon>
        <taxon>Chelicerata</taxon>
        <taxon>Merostomata</taxon>
        <taxon>Xiphosura</taxon>
        <taxon>Limulidae</taxon>
        <taxon>Limulus</taxon>
    </lineage>
</organism>
<sequence>MKSNCSMKDKEESEFFSTNTTLLLKLSLHHTDISNNGMYFLTQNIFLSDMKLIHYLNNASRNLEECSGVIIEEDHEQDFLLVSYASHSLRNKLNYCKDFCCCHQLLGICVRSLTLKMDVNMVYCCLKELENSEHYRRIVIGNIYATYRTTKKKIPSLLCSTCNSFINVFSLSVEVTWPQKQLLDKIWNHKIQVLVTEQATMENAMAWLSTLGGAYSALGDQFQRCAIEAGRISMQQLKVALRLGEPLLICRCRIFIAMSLLQLGYLKDTKHIIWSQYKFAKSAYGEKDFRLSNMCKAVWARLKYQWNQCKSRPTNEVDKR</sequence>
<keyword evidence="1" id="KW-1185">Reference proteome</keyword>
<dbReference type="PANTHER" id="PTHR36693">
    <property type="entry name" value="GH02722P"/>
    <property type="match status" value="1"/>
</dbReference>
<proteinExistence type="predicted"/>
<dbReference type="PANTHER" id="PTHR36693:SF1">
    <property type="entry name" value="GH02722P"/>
    <property type="match status" value="1"/>
</dbReference>
<evidence type="ECO:0000313" key="1">
    <source>
        <dbReference type="Proteomes" id="UP000694941"/>
    </source>
</evidence>
<dbReference type="Pfam" id="PF16065">
    <property type="entry name" value="DUF4807"/>
    <property type="match status" value="1"/>
</dbReference>
<protein>
    <submittedName>
        <fullName evidence="2">Uncharacterized protein LOC106470204 isoform X1</fullName>
    </submittedName>
</protein>